<dbReference type="AlphaFoldDB" id="A0A1J0A876"/>
<evidence type="ECO:0000313" key="3">
    <source>
        <dbReference type="EMBL" id="APB32125.1"/>
    </source>
</evidence>
<dbReference type="STRING" id="519472.BHY08_10070"/>
<dbReference type="SUPFAM" id="SSF54106">
    <property type="entry name" value="LysM domain"/>
    <property type="match status" value="1"/>
</dbReference>
<feature type="region of interest" description="Disordered" evidence="1">
    <location>
        <begin position="84"/>
        <end position="140"/>
    </location>
</feature>
<name>A0A1J0A876_9ENTE</name>
<dbReference type="InterPro" id="IPR036779">
    <property type="entry name" value="LysM_dom_sf"/>
</dbReference>
<accession>A0A1J0A876</accession>
<sequence length="208" mass="22730">MGDTLSTISVATDISINPLAEINQITNIDLIYAGNKLVFGGEINSKTGKDNRVVAIQDNNGKTSIVINTDENKPLVNQKETNKAKEIENNVGTYTSPKTGNSGTSPLPDIPTVPTKPKPEETLPPVKPVDPIKPTDPEPPVKPIDPIDPEENEVDKSQLILLFSSTANYVSTDYQTSTTKIYINSNNIIKLIPANFTYNKLPKTSRWN</sequence>
<dbReference type="RefSeq" id="WP_071457733.1">
    <property type="nucleotide sequence ID" value="NZ_CP017267.1"/>
</dbReference>
<dbReference type="Pfam" id="PF01476">
    <property type="entry name" value="LysM"/>
    <property type="match status" value="1"/>
</dbReference>
<evidence type="ECO:0000259" key="2">
    <source>
        <dbReference type="PROSITE" id="PS51782"/>
    </source>
</evidence>
<dbReference type="Gene3D" id="3.10.350.10">
    <property type="entry name" value="LysM domain"/>
    <property type="match status" value="1"/>
</dbReference>
<proteinExistence type="predicted"/>
<organism evidence="3 4">
    <name type="scientific">Vagococcus teuberi</name>
    <dbReference type="NCBI Taxonomy" id="519472"/>
    <lineage>
        <taxon>Bacteria</taxon>
        <taxon>Bacillati</taxon>
        <taxon>Bacillota</taxon>
        <taxon>Bacilli</taxon>
        <taxon>Lactobacillales</taxon>
        <taxon>Enterococcaceae</taxon>
        <taxon>Vagococcus</taxon>
    </lineage>
</organism>
<dbReference type="PROSITE" id="PS51782">
    <property type="entry name" value="LYSM"/>
    <property type="match status" value="1"/>
</dbReference>
<gene>
    <name evidence="3" type="ORF">BHY08_10070</name>
</gene>
<evidence type="ECO:0000256" key="1">
    <source>
        <dbReference type="SAM" id="MobiDB-lite"/>
    </source>
</evidence>
<dbReference type="InterPro" id="IPR018392">
    <property type="entry name" value="LysM"/>
</dbReference>
<reference evidence="3 4" key="1">
    <citation type="submission" date="2016-09" db="EMBL/GenBank/DDBJ databases">
        <title>Vagococcus teuberi sp. nov., isolated from the Malian artisanal sour milk fene.</title>
        <authorList>
            <person name="Wullschleger S."/>
            <person name="Seifert C."/>
            <person name="Baumgartner S."/>
            <person name="Lacroix C."/>
            <person name="Bonfoh B."/>
            <person name="Stevens M.J."/>
            <person name="Meile L."/>
        </authorList>
    </citation>
    <scope>NUCLEOTIDE SEQUENCE [LARGE SCALE GENOMIC DNA]</scope>
    <source>
        <strain evidence="3 4">DSM 21459</strain>
    </source>
</reference>
<keyword evidence="4" id="KW-1185">Reference proteome</keyword>
<evidence type="ECO:0000313" key="4">
    <source>
        <dbReference type="Proteomes" id="UP000191200"/>
    </source>
</evidence>
<dbReference type="Proteomes" id="UP000191200">
    <property type="component" value="Chromosome"/>
</dbReference>
<dbReference type="KEGG" id="vte:BHY08_10070"/>
<feature type="domain" description="LysM" evidence="2">
    <location>
        <begin position="1"/>
        <end position="39"/>
    </location>
</feature>
<feature type="compositionally biased region" description="Polar residues" evidence="1">
    <location>
        <begin position="90"/>
        <end position="105"/>
    </location>
</feature>
<dbReference type="EMBL" id="CP017267">
    <property type="protein sequence ID" value="APB32125.1"/>
    <property type="molecule type" value="Genomic_DNA"/>
</dbReference>
<protein>
    <recommendedName>
        <fullName evidence="2">LysM domain-containing protein</fullName>
    </recommendedName>
</protein>